<sequence>MGSDSVTVGLRVAQGLYPGDSMLFSSPARNGWRLKLARAKEATGPSSQQSKARKSLALPEAEQARAAFSTRVMLIRPLPLRFFAARFDDLEPIAPFRVWLRRLRSINRHISSLIRFVGRNVEPFRERLVAMSPSLES</sequence>
<evidence type="ECO:0000256" key="1">
    <source>
        <dbReference type="SAM" id="MobiDB-lite"/>
    </source>
</evidence>
<evidence type="ECO:0000313" key="2">
    <source>
        <dbReference type="EMBL" id="KAG2245026.1"/>
    </source>
</evidence>
<comment type="caution">
    <text evidence="2">The sequence shown here is derived from an EMBL/GenBank/DDBJ whole genome shotgun (WGS) entry which is preliminary data.</text>
</comment>
<reference evidence="2 3" key="1">
    <citation type="submission" date="2020-02" db="EMBL/GenBank/DDBJ databases">
        <authorList>
            <person name="Ma Q."/>
            <person name="Huang Y."/>
            <person name="Song X."/>
            <person name="Pei D."/>
        </authorList>
    </citation>
    <scope>NUCLEOTIDE SEQUENCE [LARGE SCALE GENOMIC DNA]</scope>
    <source>
        <strain evidence="2">Sxm20200214</strain>
        <tissue evidence="2">Leaf</tissue>
    </source>
</reference>
<name>A0A8X7TL24_BRACI</name>
<feature type="region of interest" description="Disordered" evidence="1">
    <location>
        <begin position="39"/>
        <end position="58"/>
    </location>
</feature>
<dbReference type="AlphaFoldDB" id="A0A8X7TL24"/>
<protein>
    <submittedName>
        <fullName evidence="2">Uncharacterized protein</fullName>
    </submittedName>
</protein>
<gene>
    <name evidence="2" type="ORF">Bca52824_093127</name>
</gene>
<proteinExistence type="predicted"/>
<dbReference type="EMBL" id="JAAMPC010000041">
    <property type="protein sequence ID" value="KAG2245026.1"/>
    <property type="molecule type" value="Genomic_DNA"/>
</dbReference>
<dbReference type="Proteomes" id="UP000886595">
    <property type="component" value="Unassembled WGS sequence"/>
</dbReference>
<accession>A0A8X7TL24</accession>
<keyword evidence="3" id="KW-1185">Reference proteome</keyword>
<organism evidence="2 3">
    <name type="scientific">Brassica carinata</name>
    <name type="common">Ethiopian mustard</name>
    <name type="synonym">Abyssinian cabbage</name>
    <dbReference type="NCBI Taxonomy" id="52824"/>
    <lineage>
        <taxon>Eukaryota</taxon>
        <taxon>Viridiplantae</taxon>
        <taxon>Streptophyta</taxon>
        <taxon>Embryophyta</taxon>
        <taxon>Tracheophyta</taxon>
        <taxon>Spermatophyta</taxon>
        <taxon>Magnoliopsida</taxon>
        <taxon>eudicotyledons</taxon>
        <taxon>Gunneridae</taxon>
        <taxon>Pentapetalae</taxon>
        <taxon>rosids</taxon>
        <taxon>malvids</taxon>
        <taxon>Brassicales</taxon>
        <taxon>Brassicaceae</taxon>
        <taxon>Brassiceae</taxon>
        <taxon>Brassica</taxon>
    </lineage>
</organism>
<evidence type="ECO:0000313" key="3">
    <source>
        <dbReference type="Proteomes" id="UP000886595"/>
    </source>
</evidence>